<evidence type="ECO:0000313" key="5">
    <source>
        <dbReference type="EMBL" id="KNE55812.1"/>
    </source>
</evidence>
<keyword evidence="6" id="KW-1185">Reference proteome</keyword>
<proteinExistence type="predicted"/>
<evidence type="ECO:0000256" key="2">
    <source>
        <dbReference type="ARBA" id="ARBA00022840"/>
    </source>
</evidence>
<protein>
    <recommendedName>
        <fullName evidence="4">SNF2 N-terminal domain-containing protein</fullName>
    </recommendedName>
</protein>
<name>A0A0L0RZG1_ALLM3</name>
<sequence>MSQWVKGFHRWFPPFRVVVLHASWPGVQESKDRAACRGRQRGRGRDAYETDEDDSAEESALSNASRNVKSTTPLVKSLVAGVVGKGHVLLTTYAGVQTAYKCACTLRDLIQRYLLRRIKCDVAQDLPQKTEQATRIGAWTARRPSRIGLDLSTTSTMTRSSLFFCSRPRSAGHFGIRLTPPPLSLSQNPTIDQQSRERAWRPGQTRHITVYRLLTTGTIEENIYHRQILKQFLANKVLRDPIQQRFFKLNDLRDLFTLASEDQPTAETTDLFMRAQMRNTDDDDAFVQDLEGASRLEQFHQGKTQATANGSARTAASSPTSTAPGGPASSESHILANLLGSNPGAPISSAQNAHHVAASSPPNAGNDDADEEVDNRAPLFGTAESSASLVAKMRDFLASREGHAPSRAIVEKFKLKIKSD</sequence>
<dbReference type="Pfam" id="PF00176">
    <property type="entry name" value="SNF2-rel_dom"/>
    <property type="match status" value="1"/>
</dbReference>
<feature type="compositionally biased region" description="Low complexity" evidence="3">
    <location>
        <begin position="310"/>
        <end position="330"/>
    </location>
</feature>
<feature type="region of interest" description="Disordered" evidence="3">
    <location>
        <begin position="300"/>
        <end position="384"/>
    </location>
</feature>
<dbReference type="STRING" id="578462.A0A0L0RZG1"/>
<dbReference type="Gene3D" id="3.40.50.300">
    <property type="entry name" value="P-loop containing nucleotide triphosphate hydrolases"/>
    <property type="match status" value="1"/>
</dbReference>
<feature type="region of interest" description="Disordered" evidence="3">
    <location>
        <begin position="31"/>
        <end position="66"/>
    </location>
</feature>
<organism evidence="5 6">
    <name type="scientific">Allomyces macrogynus (strain ATCC 38327)</name>
    <name type="common">Allomyces javanicus var. macrogynus</name>
    <dbReference type="NCBI Taxonomy" id="578462"/>
    <lineage>
        <taxon>Eukaryota</taxon>
        <taxon>Fungi</taxon>
        <taxon>Fungi incertae sedis</taxon>
        <taxon>Blastocladiomycota</taxon>
        <taxon>Blastocladiomycetes</taxon>
        <taxon>Blastocladiales</taxon>
        <taxon>Blastocladiaceae</taxon>
        <taxon>Allomyces</taxon>
    </lineage>
</organism>
<dbReference type="InterPro" id="IPR050496">
    <property type="entry name" value="SNF2_RAD54_helicase_repair"/>
</dbReference>
<dbReference type="SUPFAM" id="SSF52540">
    <property type="entry name" value="P-loop containing nucleoside triphosphate hydrolases"/>
    <property type="match status" value="1"/>
</dbReference>
<dbReference type="GO" id="GO:0005524">
    <property type="term" value="F:ATP binding"/>
    <property type="evidence" value="ECO:0007669"/>
    <property type="project" value="InterPro"/>
</dbReference>
<dbReference type="AlphaFoldDB" id="A0A0L0RZG1"/>
<evidence type="ECO:0000256" key="3">
    <source>
        <dbReference type="SAM" id="MobiDB-lite"/>
    </source>
</evidence>
<dbReference type="InterPro" id="IPR000330">
    <property type="entry name" value="SNF2_N"/>
</dbReference>
<dbReference type="eggNOG" id="KOG0387">
    <property type="taxonomic scope" value="Eukaryota"/>
</dbReference>
<evidence type="ECO:0000313" key="6">
    <source>
        <dbReference type="Proteomes" id="UP000054350"/>
    </source>
</evidence>
<feature type="domain" description="SNF2 N-terminal" evidence="4">
    <location>
        <begin position="96"/>
        <end position="136"/>
    </location>
</feature>
<dbReference type="Gene3D" id="1.20.120.850">
    <property type="entry name" value="SWI2/SNF2 ATPases, N-terminal domain"/>
    <property type="match status" value="1"/>
</dbReference>
<keyword evidence="1" id="KW-0547">Nucleotide-binding</keyword>
<dbReference type="VEuPathDB" id="FungiDB:AMAG_01682"/>
<dbReference type="InterPro" id="IPR027417">
    <property type="entry name" value="P-loop_NTPase"/>
</dbReference>
<dbReference type="OrthoDB" id="413460at2759"/>
<reference evidence="5 6" key="1">
    <citation type="submission" date="2009-11" db="EMBL/GenBank/DDBJ databases">
        <title>Annotation of Allomyces macrogynus ATCC 38327.</title>
        <authorList>
            <consortium name="The Broad Institute Genome Sequencing Platform"/>
            <person name="Russ C."/>
            <person name="Cuomo C."/>
            <person name="Burger G."/>
            <person name="Gray M.W."/>
            <person name="Holland P.W.H."/>
            <person name="King N."/>
            <person name="Lang F.B.F."/>
            <person name="Roger A.J."/>
            <person name="Ruiz-Trillo I."/>
            <person name="Young S.K."/>
            <person name="Zeng Q."/>
            <person name="Gargeya S."/>
            <person name="Fitzgerald M."/>
            <person name="Haas B."/>
            <person name="Abouelleil A."/>
            <person name="Alvarado L."/>
            <person name="Arachchi H.M."/>
            <person name="Berlin A."/>
            <person name="Chapman S.B."/>
            <person name="Gearin G."/>
            <person name="Goldberg J."/>
            <person name="Griggs A."/>
            <person name="Gujja S."/>
            <person name="Hansen M."/>
            <person name="Heiman D."/>
            <person name="Howarth C."/>
            <person name="Larimer J."/>
            <person name="Lui A."/>
            <person name="MacDonald P.J.P."/>
            <person name="McCowen C."/>
            <person name="Montmayeur A."/>
            <person name="Murphy C."/>
            <person name="Neiman D."/>
            <person name="Pearson M."/>
            <person name="Priest M."/>
            <person name="Roberts A."/>
            <person name="Saif S."/>
            <person name="Shea T."/>
            <person name="Sisk P."/>
            <person name="Stolte C."/>
            <person name="Sykes S."/>
            <person name="Wortman J."/>
            <person name="Nusbaum C."/>
            <person name="Birren B."/>
        </authorList>
    </citation>
    <scope>NUCLEOTIDE SEQUENCE [LARGE SCALE GENOMIC DNA]</scope>
    <source>
        <strain evidence="5 6">ATCC 38327</strain>
    </source>
</reference>
<accession>A0A0L0RZG1</accession>
<gene>
    <name evidence="5" type="ORF">AMAG_01682</name>
</gene>
<dbReference type="Proteomes" id="UP000054350">
    <property type="component" value="Unassembled WGS sequence"/>
</dbReference>
<dbReference type="EMBL" id="GG745329">
    <property type="protein sequence ID" value="KNE55812.1"/>
    <property type="molecule type" value="Genomic_DNA"/>
</dbReference>
<reference evidence="6" key="2">
    <citation type="submission" date="2009-11" db="EMBL/GenBank/DDBJ databases">
        <title>The Genome Sequence of Allomyces macrogynus strain ATCC 38327.</title>
        <authorList>
            <consortium name="The Broad Institute Genome Sequencing Platform"/>
            <person name="Russ C."/>
            <person name="Cuomo C."/>
            <person name="Shea T."/>
            <person name="Young S.K."/>
            <person name="Zeng Q."/>
            <person name="Koehrsen M."/>
            <person name="Haas B."/>
            <person name="Borodovsky M."/>
            <person name="Guigo R."/>
            <person name="Alvarado L."/>
            <person name="Berlin A."/>
            <person name="Borenstein D."/>
            <person name="Chen Z."/>
            <person name="Engels R."/>
            <person name="Freedman E."/>
            <person name="Gellesch M."/>
            <person name="Goldberg J."/>
            <person name="Griggs A."/>
            <person name="Gujja S."/>
            <person name="Heiman D."/>
            <person name="Hepburn T."/>
            <person name="Howarth C."/>
            <person name="Jen D."/>
            <person name="Larson L."/>
            <person name="Lewis B."/>
            <person name="Mehta T."/>
            <person name="Park D."/>
            <person name="Pearson M."/>
            <person name="Roberts A."/>
            <person name="Saif S."/>
            <person name="Shenoy N."/>
            <person name="Sisk P."/>
            <person name="Stolte C."/>
            <person name="Sykes S."/>
            <person name="Walk T."/>
            <person name="White J."/>
            <person name="Yandava C."/>
            <person name="Burger G."/>
            <person name="Gray M.W."/>
            <person name="Holland P.W.H."/>
            <person name="King N."/>
            <person name="Lang F.B.F."/>
            <person name="Roger A.J."/>
            <person name="Ruiz-Trillo I."/>
            <person name="Lander E."/>
            <person name="Nusbaum C."/>
        </authorList>
    </citation>
    <scope>NUCLEOTIDE SEQUENCE [LARGE SCALE GENOMIC DNA]</scope>
    <source>
        <strain evidence="6">ATCC 38327</strain>
    </source>
</reference>
<dbReference type="GO" id="GO:0008094">
    <property type="term" value="F:ATP-dependent activity, acting on DNA"/>
    <property type="evidence" value="ECO:0007669"/>
    <property type="project" value="TreeGrafter"/>
</dbReference>
<evidence type="ECO:0000259" key="4">
    <source>
        <dbReference type="Pfam" id="PF00176"/>
    </source>
</evidence>
<dbReference type="PANTHER" id="PTHR45629">
    <property type="entry name" value="SNF2/RAD54 FAMILY MEMBER"/>
    <property type="match status" value="1"/>
</dbReference>
<dbReference type="PANTHER" id="PTHR45629:SF7">
    <property type="entry name" value="DNA EXCISION REPAIR PROTEIN ERCC-6-RELATED"/>
    <property type="match status" value="1"/>
</dbReference>
<evidence type="ECO:0000256" key="1">
    <source>
        <dbReference type="ARBA" id="ARBA00022741"/>
    </source>
</evidence>
<dbReference type="GO" id="GO:0005634">
    <property type="term" value="C:nucleus"/>
    <property type="evidence" value="ECO:0007669"/>
    <property type="project" value="TreeGrafter"/>
</dbReference>
<keyword evidence="2" id="KW-0067">ATP-binding</keyword>
<dbReference type="GO" id="GO:0006283">
    <property type="term" value="P:transcription-coupled nucleotide-excision repair"/>
    <property type="evidence" value="ECO:0007669"/>
    <property type="project" value="TreeGrafter"/>
</dbReference>